<keyword evidence="1" id="KW-0614">Plasmid</keyword>
<dbReference type="PhylomeDB" id="B2JAL0"/>
<dbReference type="AlphaFoldDB" id="B2JAL0"/>
<reference evidence="2" key="1">
    <citation type="submission" date="2008-04" db="EMBL/GenBank/DDBJ databases">
        <title>Complete sequence of plasmid 1 of Nostoc punctiforme ATCC 29133.</title>
        <authorList>
            <consortium name="US DOE Joint Genome Institute"/>
            <person name="Copeland A."/>
            <person name="Lucas S."/>
            <person name="Lapidus A."/>
            <person name="Glavina del Rio T."/>
            <person name="Dalin E."/>
            <person name="Tice H."/>
            <person name="Pitluck S."/>
            <person name="Chain P."/>
            <person name="Malfatti S."/>
            <person name="Shin M."/>
            <person name="Vergez L."/>
            <person name="Schmutz J."/>
            <person name="Larimer F."/>
            <person name="Land M."/>
            <person name="Hauser L."/>
            <person name="Kyrpides N."/>
            <person name="Kim E."/>
            <person name="Meeks J.C."/>
            <person name="Elhai J."/>
            <person name="Campbell E.L."/>
            <person name="Thiel T."/>
            <person name="Longmire J."/>
            <person name="Potts M."/>
            <person name="Atlas R."/>
        </authorList>
    </citation>
    <scope>NUCLEOTIDE SEQUENCE [LARGE SCALE GENOMIC DNA]</scope>
    <source>
        <strain evidence="2">ATCC 29133 / PCC 73102</strain>
        <plasmid evidence="2">Plasmid pNPUN01</plasmid>
    </source>
</reference>
<geneLocation type="plasmid" evidence="1 2">
    <name>pNPUN01</name>
</geneLocation>
<proteinExistence type="predicted"/>
<keyword evidence="2" id="KW-1185">Reference proteome</keyword>
<name>B2JAL0_NOSP7</name>
<dbReference type="EnsemblBacteria" id="ACC84964">
    <property type="protein sequence ID" value="ACC84964"/>
    <property type="gene ID" value="Npun_AF082"/>
</dbReference>
<gene>
    <name evidence="1" type="ordered locus">Npun_AF082</name>
</gene>
<dbReference type="HOGENOM" id="CLU_042659_0_0_3"/>
<dbReference type="Proteomes" id="UP000001191">
    <property type="component" value="Plasmid pNPUN01"/>
</dbReference>
<dbReference type="RefSeq" id="WP_012412985.1">
    <property type="nucleotide sequence ID" value="NC_010631.1"/>
</dbReference>
<organism evidence="1 2">
    <name type="scientific">Nostoc punctiforme (strain ATCC 29133 / PCC 73102)</name>
    <dbReference type="NCBI Taxonomy" id="63737"/>
    <lineage>
        <taxon>Bacteria</taxon>
        <taxon>Bacillati</taxon>
        <taxon>Cyanobacteriota</taxon>
        <taxon>Cyanophyceae</taxon>
        <taxon>Nostocales</taxon>
        <taxon>Nostocaceae</taxon>
        <taxon>Nostoc</taxon>
    </lineage>
</organism>
<evidence type="ECO:0000313" key="2">
    <source>
        <dbReference type="Proteomes" id="UP000001191"/>
    </source>
</evidence>
<dbReference type="EMBL" id="CP001038">
    <property type="protein sequence ID" value="ACC84964.1"/>
    <property type="molecule type" value="Genomic_DNA"/>
</dbReference>
<evidence type="ECO:0000313" key="1">
    <source>
        <dbReference type="EMBL" id="ACC84964.1"/>
    </source>
</evidence>
<dbReference type="KEGG" id="npu:Npun_AF082"/>
<accession>B2JAL0</accession>
<sequence length="486" mass="55051">MSGDTAVDGLVQILMGVASRYWELVKIDGAGRRQVREISAAKAFFVDVFPAITSSGGNGIVDNTDRHHVPDAEIQLQLLQLSRDAPADRCLLAQRCLLCFISWQIEQVCLQLAANFGRVHGFSCADLLPYVLDDDGKLQPNSTYQSLSQKILQSFNPQQSSLTTWTTTRVKHDAALNQFLLECGVYMVSDWAILNDTRPQQLERIFREFYALTPPEIQQAQQLLGSYHAIYRTARLQQRSLSIGGKCTTPTTQQLQQIATLLQSQTSQTLKSETVMTQLQKLATQLREYRIHVRGGSLPTKSLDTITGDEYTDTTKALDNEDEQAEFLQLYRPQFLACLEQALAIVTQSRVNRLQRKKGEKAKKFLQALKLFHCQNLRMTEIADSMGLRAQDAVTRLLKLKEFRADVRQQLLLLLCERVLDLAKNYSHPDRLITLEQQIKLALDEQITQVIKEAGNQSQTAKINTIENGLFSERLCRYLDSLNEEI</sequence>
<protein>
    <submittedName>
        <fullName evidence="1">Uncharacterized protein</fullName>
    </submittedName>
</protein>